<reference evidence="14" key="1">
    <citation type="submission" date="2017-08" db="EMBL/GenBank/DDBJ databases">
        <authorList>
            <person name="Imhoff J.F."/>
            <person name="Rahn T."/>
            <person name="Kuenzel S."/>
            <person name="Neulinger S.C."/>
        </authorList>
    </citation>
    <scope>NUCLEOTIDE SEQUENCE</scope>
    <source>
        <strain evidence="14">DSM 11080</strain>
    </source>
</reference>
<gene>
    <name evidence="10" type="primary">grpE</name>
    <name evidence="14" type="ORF">CKO40_20320</name>
</gene>
<sequence>MTKEQHDQQSAETPLGEELGAAEGRPPGEAGAADPSLEASADPVDSGEGAPAEASSADAASDSTSDSEAAEPDPAALTMLLEDARAKADDAHNQVLRMRAEMENMGRRQAKELENAHKFALEGFIKELLQVRDSLELGKAAAESPDADVGKLREGTELTLKLLSDVMTKFGVERIEPEGEPFNPDYHQAMSMQPRSDVPPNTVVNVVQSGYTLNGRLVRPALVMVSQAA</sequence>
<feature type="region of interest" description="Disordered" evidence="13">
    <location>
        <begin position="1"/>
        <end position="73"/>
    </location>
</feature>
<dbReference type="EMBL" id="NRSJ01000052">
    <property type="protein sequence ID" value="MBK1706819.1"/>
    <property type="molecule type" value="Genomic_DNA"/>
</dbReference>
<dbReference type="Proteomes" id="UP001296776">
    <property type="component" value="Unassembled WGS sequence"/>
</dbReference>
<keyword evidence="4 10" id="KW-0963">Cytoplasm</keyword>
<comment type="subcellular location">
    <subcellularLocation>
        <location evidence="1 10">Cytoplasm</location>
    </subcellularLocation>
</comment>
<dbReference type="SUPFAM" id="SSF51064">
    <property type="entry name" value="Head domain of nucleotide exchange factor GrpE"/>
    <property type="match status" value="1"/>
</dbReference>
<evidence type="ECO:0000256" key="6">
    <source>
        <dbReference type="ARBA" id="ARBA00023186"/>
    </source>
</evidence>
<dbReference type="Gene3D" id="2.30.22.10">
    <property type="entry name" value="Head domain of nucleotide exchange factor GrpE"/>
    <property type="match status" value="1"/>
</dbReference>
<evidence type="ECO:0000256" key="13">
    <source>
        <dbReference type="SAM" id="MobiDB-lite"/>
    </source>
</evidence>
<reference evidence="14" key="2">
    <citation type="journal article" date="2020" name="Microorganisms">
        <title>Osmotic Adaptation and Compatible Solute Biosynthesis of Phototrophic Bacteria as Revealed from Genome Analyses.</title>
        <authorList>
            <person name="Imhoff J.F."/>
            <person name="Rahn T."/>
            <person name="Kunzel S."/>
            <person name="Keller A."/>
            <person name="Neulinger S.C."/>
        </authorList>
    </citation>
    <scope>NUCLEOTIDE SEQUENCE</scope>
    <source>
        <strain evidence="14">DSM 11080</strain>
    </source>
</reference>
<dbReference type="PROSITE" id="PS01071">
    <property type="entry name" value="GRPE"/>
    <property type="match status" value="1"/>
</dbReference>
<evidence type="ECO:0000256" key="11">
    <source>
        <dbReference type="RuleBase" id="RU000639"/>
    </source>
</evidence>
<dbReference type="CDD" id="cd00446">
    <property type="entry name" value="GrpE"/>
    <property type="match status" value="1"/>
</dbReference>
<dbReference type="GO" id="GO:0051087">
    <property type="term" value="F:protein-folding chaperone binding"/>
    <property type="evidence" value="ECO:0007669"/>
    <property type="project" value="InterPro"/>
</dbReference>
<dbReference type="InterPro" id="IPR000740">
    <property type="entry name" value="GrpE"/>
</dbReference>
<dbReference type="PANTHER" id="PTHR21237">
    <property type="entry name" value="GRPE PROTEIN"/>
    <property type="match status" value="1"/>
</dbReference>
<proteinExistence type="inferred from homology"/>
<dbReference type="InterPro" id="IPR013805">
    <property type="entry name" value="GrpE_CC"/>
</dbReference>
<evidence type="ECO:0000256" key="2">
    <source>
        <dbReference type="ARBA" id="ARBA00009054"/>
    </source>
</evidence>
<keyword evidence="6 10" id="KW-0143">Chaperone</keyword>
<evidence type="ECO:0000313" key="14">
    <source>
        <dbReference type="EMBL" id="MBK1706819.1"/>
    </source>
</evidence>
<dbReference type="SUPFAM" id="SSF58014">
    <property type="entry name" value="Coiled-coil domain of nucleotide exchange factor GrpE"/>
    <property type="match status" value="1"/>
</dbReference>
<dbReference type="GO" id="GO:0006457">
    <property type="term" value="P:protein folding"/>
    <property type="evidence" value="ECO:0007669"/>
    <property type="project" value="InterPro"/>
</dbReference>
<dbReference type="GO" id="GO:0000774">
    <property type="term" value="F:adenyl-nucleotide exchange factor activity"/>
    <property type="evidence" value="ECO:0007669"/>
    <property type="project" value="InterPro"/>
</dbReference>
<evidence type="ECO:0000313" key="15">
    <source>
        <dbReference type="Proteomes" id="UP001296776"/>
    </source>
</evidence>
<dbReference type="Gene3D" id="3.90.20.20">
    <property type="match status" value="1"/>
</dbReference>
<evidence type="ECO:0000256" key="9">
    <source>
        <dbReference type="ARBA" id="ARBA00076414"/>
    </source>
</evidence>
<feature type="compositionally biased region" description="Low complexity" evidence="13">
    <location>
        <begin position="11"/>
        <end position="33"/>
    </location>
</feature>
<dbReference type="GO" id="GO:0005829">
    <property type="term" value="C:cytosol"/>
    <property type="evidence" value="ECO:0007669"/>
    <property type="project" value="TreeGrafter"/>
</dbReference>
<evidence type="ECO:0000256" key="4">
    <source>
        <dbReference type="ARBA" id="ARBA00022490"/>
    </source>
</evidence>
<comment type="caution">
    <text evidence="14">The sequence shown here is derived from an EMBL/GenBank/DDBJ whole genome shotgun (WGS) entry which is preliminary data.</text>
</comment>
<dbReference type="NCBIfam" id="NF010748">
    <property type="entry name" value="PRK14150.1"/>
    <property type="match status" value="1"/>
</dbReference>
<dbReference type="HAMAP" id="MF_01151">
    <property type="entry name" value="GrpE"/>
    <property type="match status" value="1"/>
</dbReference>
<dbReference type="RefSeq" id="WP_200348295.1">
    <property type="nucleotide sequence ID" value="NZ_NRSJ01000052.1"/>
</dbReference>
<evidence type="ECO:0000256" key="3">
    <source>
        <dbReference type="ARBA" id="ARBA00011738"/>
    </source>
</evidence>
<comment type="similarity">
    <text evidence="2 10 12">Belongs to the GrpE family.</text>
</comment>
<keyword evidence="5 10" id="KW-0346">Stress response</keyword>
<organism evidence="14 15">
    <name type="scientific">Halochromatium glycolicum</name>
    <dbReference type="NCBI Taxonomy" id="85075"/>
    <lineage>
        <taxon>Bacteria</taxon>
        <taxon>Pseudomonadati</taxon>
        <taxon>Pseudomonadota</taxon>
        <taxon>Gammaproteobacteria</taxon>
        <taxon>Chromatiales</taxon>
        <taxon>Chromatiaceae</taxon>
        <taxon>Halochromatium</taxon>
    </lineage>
</organism>
<accession>A0AAJ0XBF9</accession>
<feature type="compositionally biased region" description="Low complexity" evidence="13">
    <location>
        <begin position="46"/>
        <end position="67"/>
    </location>
</feature>
<evidence type="ECO:0000256" key="5">
    <source>
        <dbReference type="ARBA" id="ARBA00023016"/>
    </source>
</evidence>
<evidence type="ECO:0000256" key="8">
    <source>
        <dbReference type="ARBA" id="ARBA00072274"/>
    </source>
</evidence>
<evidence type="ECO:0000256" key="1">
    <source>
        <dbReference type="ARBA" id="ARBA00004496"/>
    </source>
</evidence>
<dbReference type="NCBIfam" id="NF010737">
    <property type="entry name" value="PRK14139.1"/>
    <property type="match status" value="1"/>
</dbReference>
<dbReference type="Pfam" id="PF01025">
    <property type="entry name" value="GrpE"/>
    <property type="match status" value="1"/>
</dbReference>
<evidence type="ECO:0000256" key="10">
    <source>
        <dbReference type="HAMAP-Rule" id="MF_01151"/>
    </source>
</evidence>
<evidence type="ECO:0000256" key="12">
    <source>
        <dbReference type="RuleBase" id="RU004478"/>
    </source>
</evidence>
<dbReference type="InterPro" id="IPR009012">
    <property type="entry name" value="GrpE_head"/>
</dbReference>
<comment type="function">
    <text evidence="7 10 11">Participates actively in the response to hyperosmotic and heat shock by preventing the aggregation of stress-denatured proteins, in association with DnaK and GrpE. It is the nucleotide exchange factor for DnaK and may function as a thermosensor. Unfolded proteins bind initially to DnaJ; upon interaction with the DnaJ-bound protein, DnaK hydrolyzes its bound ATP, resulting in the formation of a stable complex. GrpE releases ADP from DnaK; ATP binding to DnaK triggers the release of the substrate protein, thus completing the reaction cycle. Several rounds of ATP-dependent interactions between DnaJ, DnaK and GrpE are required for fully efficient folding.</text>
</comment>
<name>A0AAJ0XBF9_9GAMM</name>
<dbReference type="GO" id="GO:0051082">
    <property type="term" value="F:unfolded protein binding"/>
    <property type="evidence" value="ECO:0007669"/>
    <property type="project" value="TreeGrafter"/>
</dbReference>
<dbReference type="GO" id="GO:0042803">
    <property type="term" value="F:protein homodimerization activity"/>
    <property type="evidence" value="ECO:0007669"/>
    <property type="project" value="InterPro"/>
</dbReference>
<dbReference type="PANTHER" id="PTHR21237:SF23">
    <property type="entry name" value="GRPE PROTEIN HOMOLOG, MITOCHONDRIAL"/>
    <property type="match status" value="1"/>
</dbReference>
<dbReference type="AlphaFoldDB" id="A0AAJ0XBF9"/>
<keyword evidence="15" id="KW-1185">Reference proteome</keyword>
<dbReference type="PRINTS" id="PR00773">
    <property type="entry name" value="GRPEPROTEIN"/>
</dbReference>
<evidence type="ECO:0000256" key="7">
    <source>
        <dbReference type="ARBA" id="ARBA00053401"/>
    </source>
</evidence>
<comment type="subunit">
    <text evidence="3 10">Homodimer.</text>
</comment>
<dbReference type="FunFam" id="2.30.22.10:FF:000001">
    <property type="entry name" value="Protein GrpE"/>
    <property type="match status" value="1"/>
</dbReference>
<protein>
    <recommendedName>
        <fullName evidence="8 10">Protein GrpE</fullName>
    </recommendedName>
    <alternativeName>
        <fullName evidence="9 10">HSP-70 cofactor</fullName>
    </alternativeName>
</protein>